<dbReference type="AlphaFoldDB" id="A0A8J4URB0"/>
<sequence length="48" mass="5174">AAWKIAMISVFGVAGVGLAVTTVMLVKKRKVANEFNAKLKSLNNQKID</sequence>
<keyword evidence="1" id="KW-0472">Membrane</keyword>
<name>A0A8J4URB0_9MYCE</name>
<feature type="non-terminal residue" evidence="2">
    <location>
        <position position="1"/>
    </location>
</feature>
<proteinExistence type="predicted"/>
<feature type="transmembrane region" description="Helical" evidence="1">
    <location>
        <begin position="6"/>
        <end position="26"/>
    </location>
</feature>
<keyword evidence="1" id="KW-1133">Transmembrane helix</keyword>
<dbReference type="Proteomes" id="UP000695562">
    <property type="component" value="Unassembled WGS sequence"/>
</dbReference>
<protein>
    <recommendedName>
        <fullName evidence="4">Transmembrane protein</fullName>
    </recommendedName>
</protein>
<organism evidence="2 3">
    <name type="scientific">Polysphondylium violaceum</name>
    <dbReference type="NCBI Taxonomy" id="133409"/>
    <lineage>
        <taxon>Eukaryota</taxon>
        <taxon>Amoebozoa</taxon>
        <taxon>Evosea</taxon>
        <taxon>Eumycetozoa</taxon>
        <taxon>Dictyostelia</taxon>
        <taxon>Dictyosteliales</taxon>
        <taxon>Dictyosteliaceae</taxon>
        <taxon>Polysphondylium</taxon>
    </lineage>
</organism>
<keyword evidence="3" id="KW-1185">Reference proteome</keyword>
<evidence type="ECO:0000313" key="3">
    <source>
        <dbReference type="Proteomes" id="UP000695562"/>
    </source>
</evidence>
<keyword evidence="1" id="KW-0812">Transmembrane</keyword>
<comment type="caution">
    <text evidence="2">The sequence shown here is derived from an EMBL/GenBank/DDBJ whole genome shotgun (WGS) entry which is preliminary data.</text>
</comment>
<reference evidence="2" key="1">
    <citation type="submission" date="2020-01" db="EMBL/GenBank/DDBJ databases">
        <title>Development of genomics and gene disruption for Polysphondylium violaceum indicates a role for the polyketide synthase stlB in stalk morphogenesis.</title>
        <authorList>
            <person name="Narita B."/>
            <person name="Kawabe Y."/>
            <person name="Kin K."/>
            <person name="Saito T."/>
            <person name="Gibbs R."/>
            <person name="Kuspa A."/>
            <person name="Muzny D."/>
            <person name="Queller D."/>
            <person name="Richards S."/>
            <person name="Strassman J."/>
            <person name="Sucgang R."/>
            <person name="Worley K."/>
            <person name="Schaap P."/>
        </authorList>
    </citation>
    <scope>NUCLEOTIDE SEQUENCE</scope>
    <source>
        <strain evidence="2">QSvi11</strain>
    </source>
</reference>
<accession>A0A8J4URB0</accession>
<dbReference type="EMBL" id="AJWJ01000329">
    <property type="protein sequence ID" value="KAF2071896.1"/>
    <property type="molecule type" value="Genomic_DNA"/>
</dbReference>
<gene>
    <name evidence="2" type="ORF">CYY_006798</name>
</gene>
<evidence type="ECO:0000256" key="1">
    <source>
        <dbReference type="SAM" id="Phobius"/>
    </source>
</evidence>
<evidence type="ECO:0000313" key="2">
    <source>
        <dbReference type="EMBL" id="KAF2071896.1"/>
    </source>
</evidence>
<evidence type="ECO:0008006" key="4">
    <source>
        <dbReference type="Google" id="ProtNLM"/>
    </source>
</evidence>